<evidence type="ECO:0000256" key="2">
    <source>
        <dbReference type="ARBA" id="ARBA00005045"/>
    </source>
</evidence>
<evidence type="ECO:0000256" key="8">
    <source>
        <dbReference type="ARBA" id="ARBA00022917"/>
    </source>
</evidence>
<dbReference type="Proteomes" id="UP000520814">
    <property type="component" value="Unassembled WGS sequence"/>
</dbReference>
<feature type="domain" description="Aminoacyl-transfer RNA synthetases class-II family profile" evidence="15">
    <location>
        <begin position="172"/>
        <end position="410"/>
    </location>
</feature>
<evidence type="ECO:0000256" key="1">
    <source>
        <dbReference type="ARBA" id="ARBA00004496"/>
    </source>
</evidence>
<gene>
    <name evidence="12" type="primary">serS</name>
    <name evidence="16" type="ORF">HNQ39_004498</name>
</gene>
<comment type="domain">
    <text evidence="12">Consists of two distinct domains, a catalytic core and a N-terminal extension that is involved in tRNA binding.</text>
</comment>
<keyword evidence="7 12" id="KW-0067">ATP-binding</keyword>
<feature type="binding site" evidence="13">
    <location>
        <position position="262"/>
    </location>
    <ligand>
        <name>L-serine</name>
        <dbReference type="ChEBI" id="CHEBI:33384"/>
    </ligand>
</feature>
<evidence type="ECO:0000256" key="9">
    <source>
        <dbReference type="ARBA" id="ARBA00023146"/>
    </source>
</evidence>
<comment type="subcellular location">
    <subcellularLocation>
        <location evidence="1 12">Cytoplasm</location>
    </subcellularLocation>
</comment>
<name>A0A7W9STQ6_ARMRO</name>
<feature type="binding site" evidence="13">
    <location>
        <position position="231"/>
    </location>
    <ligand>
        <name>L-serine</name>
        <dbReference type="ChEBI" id="CHEBI:33384"/>
    </ligand>
</feature>
<comment type="function">
    <text evidence="12">Catalyzes the attachment of serine to tRNA(Ser). Is also able to aminoacylate tRNA(Sec) with serine, to form the misacylated tRNA L-seryl-tRNA(Sec), which will be further converted into selenocysteinyl-tRNA(Sec).</text>
</comment>
<feature type="binding site" evidence="12 14">
    <location>
        <begin position="349"/>
        <end position="352"/>
    </location>
    <ligand>
        <name>ATP</name>
        <dbReference type="ChEBI" id="CHEBI:30616"/>
    </ligand>
</feature>
<dbReference type="Gene3D" id="1.10.287.40">
    <property type="entry name" value="Serine-tRNA synthetase, tRNA binding domain"/>
    <property type="match status" value="1"/>
</dbReference>
<dbReference type="AlphaFoldDB" id="A0A7W9STQ6"/>
<reference evidence="16 17" key="1">
    <citation type="submission" date="2020-08" db="EMBL/GenBank/DDBJ databases">
        <title>Genomic Encyclopedia of Type Strains, Phase IV (KMG-IV): sequencing the most valuable type-strain genomes for metagenomic binning, comparative biology and taxonomic classification.</title>
        <authorList>
            <person name="Goeker M."/>
        </authorList>
    </citation>
    <scope>NUCLEOTIDE SEQUENCE [LARGE SCALE GENOMIC DNA]</scope>
    <source>
        <strain evidence="16 17">DSM 23562</strain>
    </source>
</reference>
<comment type="similarity">
    <text evidence="3 12">Belongs to the class-II aminoacyl-tRNA synthetase family. Type-1 seryl-tRNA synthetase subfamily.</text>
</comment>
<feature type="binding site" evidence="12 13">
    <location>
        <position position="285"/>
    </location>
    <ligand>
        <name>L-serine</name>
        <dbReference type="ChEBI" id="CHEBI:33384"/>
    </ligand>
</feature>
<evidence type="ECO:0000256" key="3">
    <source>
        <dbReference type="ARBA" id="ARBA00010728"/>
    </source>
</evidence>
<dbReference type="GO" id="GO:0006434">
    <property type="term" value="P:seryl-tRNA aminoacylation"/>
    <property type="evidence" value="ECO:0007669"/>
    <property type="project" value="UniProtKB-UniRule"/>
</dbReference>
<dbReference type="EMBL" id="JACHGW010000004">
    <property type="protein sequence ID" value="MBB6052677.1"/>
    <property type="molecule type" value="Genomic_DNA"/>
</dbReference>
<dbReference type="PIRSF" id="PIRSF001529">
    <property type="entry name" value="Ser-tRNA-synth_IIa"/>
    <property type="match status" value="1"/>
</dbReference>
<dbReference type="Pfam" id="PF02403">
    <property type="entry name" value="Seryl_tRNA_N"/>
    <property type="match status" value="1"/>
</dbReference>
<comment type="subunit">
    <text evidence="12">Homodimer. The tRNA molecule binds across the dimer.</text>
</comment>
<sequence length="426" mass="46667">MLDIRRIRTETDTIKANLSKRGEDVAKIDALLAIDETRREKQTEWEGLRAEQNRLGPQIAAAKKAGEDATAILERSGELKARLASLDGELKSLDPEQEALLSKLPNLVLDDVPAGGEECNAELRGANKPLREFDFEPKAHWDLAAHLGLFDTERGAKLSGSGFVLYTGVGARLQRALINYMLDLHTTVHGYTELGVPYLLTRESVTASGHIVKFAPEMYHDAESDQFFVPTAEPALVNVHRGELLEPGVLPLKYVAHTPCWRREAGAAGKDTRGLQRVHQFDKVEIFQYTLPEASAAAQDEMVQQACAVLDGLEIPHRLLLLAAGDTSFSMARTIDIEAWAPGVGKWLEVSSASDGTDFQARRANIRFRREAGAKPEFPHLLNASGTALARVYAALLETHQNADGSVTIPAALRPYLGGLETLEPK</sequence>
<feature type="binding site" evidence="12">
    <location>
        <position position="385"/>
    </location>
    <ligand>
        <name>L-serine</name>
        <dbReference type="ChEBI" id="CHEBI:33384"/>
    </ligand>
</feature>
<evidence type="ECO:0000256" key="13">
    <source>
        <dbReference type="PIRSR" id="PIRSR001529-1"/>
    </source>
</evidence>
<organism evidence="16 17">
    <name type="scientific">Armatimonas rosea</name>
    <dbReference type="NCBI Taxonomy" id="685828"/>
    <lineage>
        <taxon>Bacteria</taxon>
        <taxon>Bacillati</taxon>
        <taxon>Armatimonadota</taxon>
        <taxon>Armatimonadia</taxon>
        <taxon>Armatimonadales</taxon>
        <taxon>Armatimonadaceae</taxon>
        <taxon>Armatimonas</taxon>
    </lineage>
</organism>
<protein>
    <recommendedName>
        <fullName evidence="12">Serine--tRNA ligase</fullName>
        <ecNumber evidence="12">6.1.1.11</ecNumber>
    </recommendedName>
    <alternativeName>
        <fullName evidence="12">Seryl-tRNA synthetase</fullName>
        <shortName evidence="12">SerRS</shortName>
    </alternativeName>
    <alternativeName>
        <fullName evidence="12">Seryl-tRNA(Ser/Sec) synthetase</fullName>
    </alternativeName>
</protein>
<dbReference type="InterPro" id="IPR045864">
    <property type="entry name" value="aa-tRNA-synth_II/BPL/LPL"/>
</dbReference>
<evidence type="ECO:0000313" key="16">
    <source>
        <dbReference type="EMBL" id="MBB6052677.1"/>
    </source>
</evidence>
<dbReference type="EC" id="6.1.1.11" evidence="12"/>
<dbReference type="InterPro" id="IPR002314">
    <property type="entry name" value="aa-tRNA-synt_IIb"/>
</dbReference>
<dbReference type="GO" id="GO:0005524">
    <property type="term" value="F:ATP binding"/>
    <property type="evidence" value="ECO:0007669"/>
    <property type="project" value="UniProtKB-UniRule"/>
</dbReference>
<dbReference type="Pfam" id="PF00587">
    <property type="entry name" value="tRNA-synt_2b"/>
    <property type="match status" value="1"/>
</dbReference>
<dbReference type="InterPro" id="IPR010978">
    <property type="entry name" value="tRNA-bd_arm"/>
</dbReference>
<evidence type="ECO:0000256" key="12">
    <source>
        <dbReference type="HAMAP-Rule" id="MF_00176"/>
    </source>
</evidence>
<dbReference type="GO" id="GO:0004828">
    <property type="term" value="F:serine-tRNA ligase activity"/>
    <property type="evidence" value="ECO:0007669"/>
    <property type="project" value="UniProtKB-UniRule"/>
</dbReference>
<comment type="pathway">
    <text evidence="2 12">Aminoacyl-tRNA biosynthesis; selenocysteinyl-tRNA(Sec) biosynthesis; L-seryl-tRNA(Sec) from L-serine and tRNA(Sec): step 1/1.</text>
</comment>
<dbReference type="InterPro" id="IPR015866">
    <property type="entry name" value="Ser-tRNA-synth_1_N"/>
</dbReference>
<dbReference type="InterPro" id="IPR042103">
    <property type="entry name" value="SerRS_1_N_sf"/>
</dbReference>
<evidence type="ECO:0000256" key="14">
    <source>
        <dbReference type="PIRSR" id="PIRSR001529-2"/>
    </source>
</evidence>
<dbReference type="NCBIfam" id="TIGR00414">
    <property type="entry name" value="serS"/>
    <property type="match status" value="1"/>
</dbReference>
<evidence type="ECO:0000313" key="17">
    <source>
        <dbReference type="Proteomes" id="UP000520814"/>
    </source>
</evidence>
<evidence type="ECO:0000256" key="6">
    <source>
        <dbReference type="ARBA" id="ARBA00022741"/>
    </source>
</evidence>
<dbReference type="Gene3D" id="3.30.930.10">
    <property type="entry name" value="Bira Bifunctional Protein, Domain 2"/>
    <property type="match status" value="1"/>
</dbReference>
<dbReference type="SUPFAM" id="SSF55681">
    <property type="entry name" value="Class II aaRS and biotin synthetases"/>
    <property type="match status" value="1"/>
</dbReference>
<dbReference type="SUPFAM" id="SSF46589">
    <property type="entry name" value="tRNA-binding arm"/>
    <property type="match status" value="1"/>
</dbReference>
<keyword evidence="17" id="KW-1185">Reference proteome</keyword>
<feature type="binding site" evidence="12 14">
    <location>
        <begin position="262"/>
        <end position="264"/>
    </location>
    <ligand>
        <name>ATP</name>
        <dbReference type="ChEBI" id="CHEBI:30616"/>
    </ligand>
</feature>
<dbReference type="PROSITE" id="PS50862">
    <property type="entry name" value="AA_TRNA_LIGASE_II"/>
    <property type="match status" value="1"/>
</dbReference>
<comment type="caution">
    <text evidence="16">The sequence shown here is derived from an EMBL/GenBank/DDBJ whole genome shotgun (WGS) entry which is preliminary data.</text>
</comment>
<feature type="binding site" evidence="13">
    <location>
        <position position="383"/>
    </location>
    <ligand>
        <name>L-serine</name>
        <dbReference type="ChEBI" id="CHEBI:33384"/>
    </ligand>
</feature>
<dbReference type="PRINTS" id="PR00981">
    <property type="entry name" value="TRNASYNTHSER"/>
</dbReference>
<feature type="binding site" evidence="12">
    <location>
        <begin position="231"/>
        <end position="233"/>
    </location>
    <ligand>
        <name>L-serine</name>
        <dbReference type="ChEBI" id="CHEBI:33384"/>
    </ligand>
</feature>
<evidence type="ECO:0000256" key="10">
    <source>
        <dbReference type="ARBA" id="ARBA00047929"/>
    </source>
</evidence>
<accession>A0A7W9STQ6</accession>
<evidence type="ECO:0000256" key="5">
    <source>
        <dbReference type="ARBA" id="ARBA00022598"/>
    </source>
</evidence>
<proteinExistence type="inferred from homology"/>
<dbReference type="PANTHER" id="PTHR43697">
    <property type="entry name" value="SERYL-TRNA SYNTHETASE"/>
    <property type="match status" value="1"/>
</dbReference>
<keyword evidence="4 12" id="KW-0963">Cytoplasm</keyword>
<keyword evidence="5 12" id="KW-0436">Ligase</keyword>
<comment type="catalytic activity">
    <reaction evidence="11 12">
        <text>tRNA(Ser) + L-serine + ATP = L-seryl-tRNA(Ser) + AMP + diphosphate + H(+)</text>
        <dbReference type="Rhea" id="RHEA:12292"/>
        <dbReference type="Rhea" id="RHEA-COMP:9669"/>
        <dbReference type="Rhea" id="RHEA-COMP:9703"/>
        <dbReference type="ChEBI" id="CHEBI:15378"/>
        <dbReference type="ChEBI" id="CHEBI:30616"/>
        <dbReference type="ChEBI" id="CHEBI:33019"/>
        <dbReference type="ChEBI" id="CHEBI:33384"/>
        <dbReference type="ChEBI" id="CHEBI:78442"/>
        <dbReference type="ChEBI" id="CHEBI:78533"/>
        <dbReference type="ChEBI" id="CHEBI:456215"/>
        <dbReference type="EC" id="6.1.1.11"/>
    </reaction>
</comment>
<comment type="catalytic activity">
    <reaction evidence="10 12">
        <text>tRNA(Sec) + L-serine + ATP = L-seryl-tRNA(Sec) + AMP + diphosphate + H(+)</text>
        <dbReference type="Rhea" id="RHEA:42580"/>
        <dbReference type="Rhea" id="RHEA-COMP:9742"/>
        <dbReference type="Rhea" id="RHEA-COMP:10128"/>
        <dbReference type="ChEBI" id="CHEBI:15378"/>
        <dbReference type="ChEBI" id="CHEBI:30616"/>
        <dbReference type="ChEBI" id="CHEBI:33019"/>
        <dbReference type="ChEBI" id="CHEBI:33384"/>
        <dbReference type="ChEBI" id="CHEBI:78442"/>
        <dbReference type="ChEBI" id="CHEBI:78533"/>
        <dbReference type="ChEBI" id="CHEBI:456215"/>
        <dbReference type="EC" id="6.1.1.11"/>
    </reaction>
</comment>
<keyword evidence="9 12" id="KW-0030">Aminoacyl-tRNA synthetase</keyword>
<dbReference type="InterPro" id="IPR002317">
    <property type="entry name" value="Ser-tRNA-ligase_type_1"/>
</dbReference>
<dbReference type="UniPathway" id="UPA00906">
    <property type="reaction ID" value="UER00895"/>
</dbReference>
<dbReference type="HAMAP" id="MF_00176">
    <property type="entry name" value="Ser_tRNA_synth_type1"/>
    <property type="match status" value="1"/>
</dbReference>
<dbReference type="GO" id="GO:0005737">
    <property type="term" value="C:cytoplasm"/>
    <property type="evidence" value="ECO:0007669"/>
    <property type="project" value="UniProtKB-SubCell"/>
</dbReference>
<evidence type="ECO:0000259" key="15">
    <source>
        <dbReference type="PROSITE" id="PS50862"/>
    </source>
</evidence>
<keyword evidence="8 12" id="KW-0648">Protein biosynthesis</keyword>
<dbReference type="PANTHER" id="PTHR43697:SF1">
    <property type="entry name" value="SERINE--TRNA LIGASE"/>
    <property type="match status" value="1"/>
</dbReference>
<feature type="binding site" evidence="14">
    <location>
        <begin position="278"/>
        <end position="281"/>
    </location>
    <ligand>
        <name>ATP</name>
        <dbReference type="ChEBI" id="CHEBI:30616"/>
    </ligand>
</feature>
<dbReference type="InterPro" id="IPR006195">
    <property type="entry name" value="aa-tRNA-synth_II"/>
</dbReference>
<feature type="binding site" evidence="12">
    <location>
        <position position="278"/>
    </location>
    <ligand>
        <name>ATP</name>
        <dbReference type="ChEBI" id="CHEBI:30616"/>
    </ligand>
</feature>
<evidence type="ECO:0000256" key="7">
    <source>
        <dbReference type="ARBA" id="ARBA00022840"/>
    </source>
</evidence>
<evidence type="ECO:0000256" key="11">
    <source>
        <dbReference type="ARBA" id="ARBA00048823"/>
    </source>
</evidence>
<dbReference type="RefSeq" id="WP_184202156.1">
    <property type="nucleotide sequence ID" value="NZ_JACHGW010000004.1"/>
</dbReference>
<evidence type="ECO:0000256" key="4">
    <source>
        <dbReference type="ARBA" id="ARBA00022490"/>
    </source>
</evidence>
<dbReference type="GO" id="GO:0016260">
    <property type="term" value="P:selenocysteine biosynthetic process"/>
    <property type="evidence" value="ECO:0007669"/>
    <property type="project" value="UniProtKB-UniRule"/>
</dbReference>
<keyword evidence="6 12" id="KW-0547">Nucleotide-binding</keyword>